<protein>
    <submittedName>
        <fullName evidence="3">Uncharacterized protein</fullName>
    </submittedName>
</protein>
<name>M3BZR4_STRM1</name>
<organism evidence="3 4">
    <name type="scientific">Streptomyces mobaraensis (strain ATCC 29032 / DSM 40847 / JCM 4168 / NBRC 13819 / NCIMB 11159 / IPCR 16-22)</name>
    <dbReference type="NCBI Taxonomy" id="1223523"/>
    <lineage>
        <taxon>Bacteria</taxon>
        <taxon>Bacillati</taxon>
        <taxon>Actinomycetota</taxon>
        <taxon>Actinomycetes</taxon>
        <taxon>Kitasatosporales</taxon>
        <taxon>Streptomycetaceae</taxon>
        <taxon>Streptomyces</taxon>
    </lineage>
</organism>
<dbReference type="EMBL" id="AORZ01000138">
    <property type="protein sequence ID" value="EME97186.1"/>
    <property type="molecule type" value="Genomic_DNA"/>
</dbReference>
<dbReference type="PATRIC" id="fig|1223523.3.peg.5641"/>
<feature type="compositionally biased region" description="Basic and acidic residues" evidence="1">
    <location>
        <begin position="167"/>
        <end position="178"/>
    </location>
</feature>
<evidence type="ECO:0000313" key="4">
    <source>
        <dbReference type="Proteomes" id="UP000011740"/>
    </source>
</evidence>
<keyword evidence="2" id="KW-0812">Transmembrane</keyword>
<dbReference type="eggNOG" id="ENOG5033A46">
    <property type="taxonomic scope" value="Bacteria"/>
</dbReference>
<proteinExistence type="predicted"/>
<dbReference type="Proteomes" id="UP000011740">
    <property type="component" value="Unassembled WGS sequence"/>
</dbReference>
<feature type="region of interest" description="Disordered" evidence="1">
    <location>
        <begin position="1"/>
        <end position="41"/>
    </location>
</feature>
<accession>M3BZR4</accession>
<keyword evidence="2" id="KW-0472">Membrane</keyword>
<dbReference type="STRING" id="1223523.H340_27786"/>
<keyword evidence="2" id="KW-1133">Transmembrane helix</keyword>
<sequence length="269" mass="27537">MNPYGQPPQAGAPYGPYGQQPGMPGPYGPYPPPIPPQRSGKGKAIGITVGVLAVVGALVGGLMLFSKGSGGGSVPDDGKRYKLTAPATVLGDFKKDPSETTKGFGPDGKEKAAALGVADAEKTGAGYESGEGFSQKYLFFNGVYGKIKNPEKTLDHLFGLMGESLEKNSEGDKGDKGELVGSPEKVTPQGLGNAVMKCQYVKTAGTGDSSGGAPANFKAPLCAWADHSTTAVVMHVDVASAMGGGSVTLQQAAEQAVRFRDEVRVEAGV</sequence>
<reference evidence="3 4" key="1">
    <citation type="journal article" date="2013" name="Genome Announc.">
        <title>Whole-Genome Shotgun Assembly and Analysis of the Genome of Streptomyces mobaraensis DSM 40847, a Strain for Industrial Production of Microbial Transglutaminase.</title>
        <authorList>
            <person name="Yang H."/>
            <person name="He T."/>
            <person name="Wu W."/>
            <person name="Zhu W."/>
            <person name="Lu B."/>
            <person name="Sun W."/>
        </authorList>
    </citation>
    <scope>NUCLEOTIDE SEQUENCE [LARGE SCALE GENOMIC DNA]</scope>
    <source>
        <strain evidence="3 4">DSM 40847</strain>
    </source>
</reference>
<evidence type="ECO:0000256" key="1">
    <source>
        <dbReference type="SAM" id="MobiDB-lite"/>
    </source>
</evidence>
<feature type="compositionally biased region" description="Pro residues" evidence="1">
    <location>
        <begin position="23"/>
        <end position="36"/>
    </location>
</feature>
<evidence type="ECO:0000313" key="3">
    <source>
        <dbReference type="EMBL" id="EME97186.1"/>
    </source>
</evidence>
<evidence type="ECO:0000256" key="2">
    <source>
        <dbReference type="SAM" id="Phobius"/>
    </source>
</evidence>
<gene>
    <name evidence="3" type="ORF">H340_27786</name>
</gene>
<feature type="compositionally biased region" description="Low complexity" evidence="1">
    <location>
        <begin position="1"/>
        <end position="22"/>
    </location>
</feature>
<feature type="transmembrane region" description="Helical" evidence="2">
    <location>
        <begin position="44"/>
        <end position="65"/>
    </location>
</feature>
<dbReference type="AlphaFoldDB" id="M3BZR4"/>
<comment type="caution">
    <text evidence="3">The sequence shown here is derived from an EMBL/GenBank/DDBJ whole genome shotgun (WGS) entry which is preliminary data.</text>
</comment>
<feature type="region of interest" description="Disordered" evidence="1">
    <location>
        <begin position="167"/>
        <end position="188"/>
    </location>
</feature>